<evidence type="ECO:0000256" key="3">
    <source>
        <dbReference type="HAMAP-Rule" id="MF_01196"/>
    </source>
</evidence>
<dbReference type="Pfam" id="PF06005">
    <property type="entry name" value="ZapB"/>
    <property type="match status" value="1"/>
</dbReference>
<organism evidence="4 5">
    <name type="scientific">Oceanisphaera psychrotolerans</name>
    <dbReference type="NCBI Taxonomy" id="1414654"/>
    <lineage>
        <taxon>Bacteria</taxon>
        <taxon>Pseudomonadati</taxon>
        <taxon>Pseudomonadota</taxon>
        <taxon>Gammaproteobacteria</taxon>
        <taxon>Aeromonadales</taxon>
        <taxon>Aeromonadaceae</taxon>
        <taxon>Oceanisphaera</taxon>
    </lineage>
</organism>
<keyword evidence="3 4" id="KW-0132">Cell division</keyword>
<evidence type="ECO:0000313" key="5">
    <source>
        <dbReference type="Proteomes" id="UP000243073"/>
    </source>
</evidence>
<evidence type="ECO:0000256" key="2">
    <source>
        <dbReference type="ARBA" id="ARBA00023210"/>
    </source>
</evidence>
<evidence type="ECO:0000313" key="4">
    <source>
        <dbReference type="EMBL" id="OIN09575.1"/>
    </source>
</evidence>
<dbReference type="GO" id="GO:0000917">
    <property type="term" value="P:division septum assembly"/>
    <property type="evidence" value="ECO:0007669"/>
    <property type="project" value="UniProtKB-KW"/>
</dbReference>
<dbReference type="HAMAP" id="MF_01196">
    <property type="entry name" value="ZapB"/>
    <property type="match status" value="1"/>
</dbReference>
<keyword evidence="1 3" id="KW-0175">Coiled coil</keyword>
<proteinExistence type="inferred from homology"/>
<keyword evidence="2 3" id="KW-0717">Septation</keyword>
<dbReference type="Proteomes" id="UP000243073">
    <property type="component" value="Unassembled WGS sequence"/>
</dbReference>
<keyword evidence="3" id="KW-0131">Cell cycle</keyword>
<sequence>MSFDVLEKLEAKIQTAVDTISLLQMEVDELKEQNSQLGDENQQLKQQHETWQERLRVLLGKIDQVEESA</sequence>
<name>A0A1J4QFR4_9GAMM</name>
<comment type="subcellular location">
    <subcellularLocation>
        <location evidence="3">Cytoplasm</location>
    </subcellularLocation>
    <text evidence="3">Localizes to the septum at mid-cell, in a FtsZ-like pattern.</text>
</comment>
<dbReference type="OrthoDB" id="6554593at2"/>
<keyword evidence="3" id="KW-0963">Cytoplasm</keyword>
<feature type="coiled-coil region" evidence="3">
    <location>
        <begin position="6"/>
        <end position="61"/>
    </location>
</feature>
<accession>A0A1J4QFR4</accession>
<dbReference type="Gene3D" id="1.20.5.340">
    <property type="match status" value="1"/>
</dbReference>
<dbReference type="EMBL" id="MDKE01000021">
    <property type="protein sequence ID" value="OIN09575.1"/>
    <property type="molecule type" value="Genomic_DNA"/>
</dbReference>
<comment type="subunit">
    <text evidence="3">Homodimer. The ends of the coiled-coil dimer bind to each other, forming polymers. Interacts with FtsZ.</text>
</comment>
<comment type="similarity">
    <text evidence="3">Belongs to the ZapB family.</text>
</comment>
<comment type="function">
    <text evidence="3">Non-essential, abundant cell division factor that is required for proper Z-ring formation. It is recruited early to the divisome by direct interaction with FtsZ, stimulating Z-ring assembly and thereby promoting cell division earlier in the cell cycle. Its recruitment to the Z-ring requires functional FtsA or ZipA.</text>
</comment>
<evidence type="ECO:0000256" key="1">
    <source>
        <dbReference type="ARBA" id="ARBA00023054"/>
    </source>
</evidence>
<dbReference type="STRING" id="1414654.BFR47_14490"/>
<reference evidence="4 5" key="1">
    <citation type="submission" date="2016-07" db="EMBL/GenBank/DDBJ databases">
        <title>Draft Genome Sequence of Oceanisphaera psychrotolerans, isolated from coastal sediment samples.</title>
        <authorList>
            <person name="Zhuo S."/>
            <person name="Ruan Z."/>
        </authorList>
    </citation>
    <scope>NUCLEOTIDE SEQUENCE [LARGE SCALE GENOMIC DNA]</scope>
    <source>
        <strain evidence="4 5">LAM-WHM-ZC</strain>
    </source>
</reference>
<dbReference type="RefSeq" id="WP_071472680.1">
    <property type="nucleotide sequence ID" value="NZ_MDKE01000021.1"/>
</dbReference>
<dbReference type="GO" id="GO:0043093">
    <property type="term" value="P:FtsZ-dependent cytokinesis"/>
    <property type="evidence" value="ECO:0007669"/>
    <property type="project" value="UniProtKB-UniRule"/>
</dbReference>
<keyword evidence="5" id="KW-1185">Reference proteome</keyword>
<dbReference type="InterPro" id="IPR009252">
    <property type="entry name" value="Cell_div_ZapB"/>
</dbReference>
<gene>
    <name evidence="3" type="primary">zapB</name>
    <name evidence="4" type="ORF">BFR47_14490</name>
</gene>
<comment type="caution">
    <text evidence="4">The sequence shown here is derived from an EMBL/GenBank/DDBJ whole genome shotgun (WGS) entry which is preliminary data.</text>
</comment>
<protein>
    <recommendedName>
        <fullName evidence="3">Cell division protein ZapB</fullName>
    </recommendedName>
</protein>
<dbReference type="AlphaFoldDB" id="A0A1J4QFR4"/>
<dbReference type="GO" id="GO:0005737">
    <property type="term" value="C:cytoplasm"/>
    <property type="evidence" value="ECO:0007669"/>
    <property type="project" value="UniProtKB-SubCell"/>
</dbReference>